<evidence type="ECO:0000313" key="2">
    <source>
        <dbReference type="Proteomes" id="UP001374893"/>
    </source>
</evidence>
<name>A0ABN6GZZ3_9BACT</name>
<evidence type="ECO:0000313" key="1">
    <source>
        <dbReference type="EMBL" id="BCX46831.1"/>
    </source>
</evidence>
<proteinExistence type="predicted"/>
<accession>A0ABN6GZZ3</accession>
<dbReference type="Gene3D" id="1.20.90.10">
    <property type="entry name" value="Phospholipase A2 domain"/>
    <property type="match status" value="1"/>
</dbReference>
<dbReference type="EMBL" id="AP024702">
    <property type="protein sequence ID" value="BCX46831.1"/>
    <property type="molecule type" value="Genomic_DNA"/>
</dbReference>
<protein>
    <submittedName>
        <fullName evidence="1">Phospholipase A2 family enzyme</fullName>
    </submittedName>
</protein>
<keyword evidence="2" id="KW-1185">Reference proteome</keyword>
<dbReference type="InterPro" id="IPR036444">
    <property type="entry name" value="PLipase_A2_dom_sf"/>
</dbReference>
<dbReference type="Proteomes" id="UP001374893">
    <property type="component" value="Chromosome"/>
</dbReference>
<organism evidence="1 2">
    <name type="scientific">Haloferula helveola</name>
    <dbReference type="NCBI Taxonomy" id="490095"/>
    <lineage>
        <taxon>Bacteria</taxon>
        <taxon>Pseudomonadati</taxon>
        <taxon>Verrucomicrobiota</taxon>
        <taxon>Verrucomicrobiia</taxon>
        <taxon>Verrucomicrobiales</taxon>
        <taxon>Verrucomicrobiaceae</taxon>
        <taxon>Haloferula</taxon>
    </lineage>
</organism>
<reference evidence="1 2" key="1">
    <citation type="submission" date="2021-06" db="EMBL/GenBank/DDBJ databases">
        <title>Complete genome of Haloferula helveola possessing various polysaccharide degrading enzymes.</title>
        <authorList>
            <person name="Takami H."/>
            <person name="Huang C."/>
            <person name="Hamasaki K."/>
        </authorList>
    </citation>
    <scope>NUCLEOTIDE SEQUENCE [LARGE SCALE GENOMIC DNA]</scope>
    <source>
        <strain evidence="1 2">CN-1</strain>
    </source>
</reference>
<gene>
    <name evidence="1" type="ORF">HAHE_07390</name>
</gene>
<dbReference type="SUPFAM" id="SSF48619">
    <property type="entry name" value="Phospholipase A2, PLA2"/>
    <property type="match status" value="1"/>
</dbReference>
<sequence>MEGFCRFFGNRTGVRPDAAVAMKTIVIRFCIGGVLPVLCAVMTSCGWVCPEAVDHRQHEKTPDHASTKIWRGLAKSNGWSSERAFYGNWGGPGNRGGKPVDEMDEMFRRHDIVYYEARSGCCLRAADRALAEALKSIDTSELDRDALAFRERAIRFFESPWSRVVGKPMSYHVRMTEPDWSRFDSSQEVFAFFDPDSSGMLEEPRPVTGSETGIVRRLASLASAGVPEDHKRDRSWRLLH</sequence>